<dbReference type="Proteomes" id="UP000028073">
    <property type="component" value="Unassembled WGS sequence"/>
</dbReference>
<protein>
    <submittedName>
        <fullName evidence="1">Uncharacterized protein</fullName>
    </submittedName>
</protein>
<organism evidence="1 2">
    <name type="scientific">Endozoicomonas numazuensis</name>
    <dbReference type="NCBI Taxonomy" id="1137799"/>
    <lineage>
        <taxon>Bacteria</taxon>
        <taxon>Pseudomonadati</taxon>
        <taxon>Pseudomonadota</taxon>
        <taxon>Gammaproteobacteria</taxon>
        <taxon>Oceanospirillales</taxon>
        <taxon>Endozoicomonadaceae</taxon>
        <taxon>Endozoicomonas</taxon>
    </lineage>
</organism>
<dbReference type="EMBL" id="JOKH01000001">
    <property type="protein sequence ID" value="KEQ19257.1"/>
    <property type="molecule type" value="Genomic_DNA"/>
</dbReference>
<sequence length="69" mass="8004">MYKLLAMIFLALIVIIGLSRDFEMAISHEYAYVKADFPRFANKAWFGFDVGKKGGLEGMYNDFKEKMKQ</sequence>
<dbReference type="RefSeq" id="WP_034832982.1">
    <property type="nucleotide sequence ID" value="NZ_JOKH01000001.1"/>
</dbReference>
<dbReference type="AlphaFoldDB" id="A0A081NLD4"/>
<gene>
    <name evidence="1" type="ORF">GZ78_04525</name>
</gene>
<proteinExistence type="predicted"/>
<evidence type="ECO:0000313" key="2">
    <source>
        <dbReference type="Proteomes" id="UP000028073"/>
    </source>
</evidence>
<evidence type="ECO:0000313" key="1">
    <source>
        <dbReference type="EMBL" id="KEQ19257.1"/>
    </source>
</evidence>
<comment type="caution">
    <text evidence="1">The sequence shown here is derived from an EMBL/GenBank/DDBJ whole genome shotgun (WGS) entry which is preliminary data.</text>
</comment>
<accession>A0A081NLD4</accession>
<keyword evidence="2" id="KW-1185">Reference proteome</keyword>
<name>A0A081NLD4_9GAMM</name>
<dbReference type="OrthoDB" id="6197981at2"/>
<reference evidence="1 2" key="1">
    <citation type="submission" date="2014-06" db="EMBL/GenBank/DDBJ databases">
        <title>Whole Genome Sequences of Three Symbiotic Endozoicomonas Bacteria.</title>
        <authorList>
            <person name="Neave M.J."/>
            <person name="Apprill A."/>
            <person name="Voolstra C.R."/>
        </authorList>
    </citation>
    <scope>NUCLEOTIDE SEQUENCE [LARGE SCALE GENOMIC DNA]</scope>
    <source>
        <strain evidence="1 2">DSM 25634</strain>
    </source>
</reference>